<evidence type="ECO:0000313" key="2">
    <source>
        <dbReference type="EMBL" id="QGT50536.1"/>
    </source>
</evidence>
<dbReference type="EMBL" id="MN577571">
    <property type="protein sequence ID" value="QGT50536.1"/>
    <property type="molecule type" value="Genomic_DNA"/>
</dbReference>
<feature type="compositionally biased region" description="Polar residues" evidence="1">
    <location>
        <begin position="139"/>
        <end position="148"/>
    </location>
</feature>
<feature type="region of interest" description="Disordered" evidence="1">
    <location>
        <begin position="136"/>
        <end position="178"/>
    </location>
</feature>
<sequence length="612" mass="66969">MERRNTLLQLGFLIVVLLALGLAFMRVSNTGIGASRPVVPSKNESQAGRFLPPEVARRTLESLKQEELLGIPPSEADAYAPVSGQKRAQALQRYVRGADASGKNYSGQNGGRYTSYPSSYSAGHVLPAYNRYAGREGVSSGSANTSYQGSRERGGRYVSSVGGASVASGRGNNSSSGGMAGVYRPSAGERMQGIFSPYLTSLTKEQSEALEKQLTGLSSRVERAVLQAMLPKSRKDANIEKYLQRNSAYSPSAGPFGGVMDQMSAQKAGIMNSMNGAFGEKAADEAGKVMDAYQKELSAALAQPGQTQEQLAQKTRAIGQKYEKELQEVGQKHALKEFESKQMEKDDVLQSRLAGAYGADIAAQASQLLASAREKDLQLAMAGLPADEYYKRHLENQRARRKELEQLLVKNGKSLQGLQAAEDELERRRVEQALKDEAEGKTLPKEHHFDDKTIAAASADLQRERSEKLELAQRIYGEAGGAEVNAIYDRHEARMSEIMQSGLPLTVKQQKIMEVRQQTNAEISALQKTPKMREAREKGQVDSTMAQLMRDPGVANASPEEKAAFESYARPVLQDMFHRINEVSESDLPDDEKQRRIAALQDRAQRQLSGGK</sequence>
<dbReference type="AlphaFoldDB" id="A0A650ELR4"/>
<accession>A0A650ELR4</accession>
<proteinExistence type="predicted"/>
<evidence type="ECO:0000256" key="1">
    <source>
        <dbReference type="SAM" id="MobiDB-lite"/>
    </source>
</evidence>
<feature type="compositionally biased region" description="Low complexity" evidence="1">
    <location>
        <begin position="156"/>
        <end position="177"/>
    </location>
</feature>
<gene>
    <name evidence="2" type="ORF">Elusimicrob1349_0060</name>
</gene>
<protein>
    <submittedName>
        <fullName evidence="2">Uncharacterized protein</fullName>
    </submittedName>
</protein>
<organism evidence="2">
    <name type="scientific">uncultured Elusimicrobia bacterium</name>
    <dbReference type="NCBI Taxonomy" id="699876"/>
    <lineage>
        <taxon>Bacteria</taxon>
        <taxon>Pseudomonadati</taxon>
        <taxon>Elusimicrobiota</taxon>
        <taxon>Elusimicrobia</taxon>
        <taxon>environmental samples</taxon>
    </lineage>
</organism>
<reference evidence="2" key="1">
    <citation type="journal article" date="2020" name="J. ISSAAS">
        <title>Lactobacilli and other gastrointestinal microbiota of Peromyscus leucopus, reservoir host for agents of Lyme disease and other zoonoses in North America.</title>
        <authorList>
            <person name="Milovic A."/>
            <person name="Bassam K."/>
            <person name="Shao H."/>
            <person name="Chatzistamou I."/>
            <person name="Tufts D.M."/>
            <person name="Diuk-Wasser M."/>
            <person name="Barbour A.G."/>
        </authorList>
    </citation>
    <scope>NUCLEOTIDE SEQUENCE</scope>
    <source>
        <strain evidence="2">LL30</strain>
    </source>
</reference>
<name>A0A650ELR4_9BACT</name>